<reference evidence="1 2" key="1">
    <citation type="submission" date="2020-10" db="EMBL/GenBank/DDBJ databases">
        <title>Trueperella pecoris sp. nov. isolated from bovine and porcine specimens.</title>
        <authorList>
            <person name="Schoenecker L."/>
            <person name="Schnydrig P."/>
            <person name="Brodard I."/>
            <person name="Thomann A."/>
            <person name="Hemphill A."/>
            <person name="Rodriguez-Campos S."/>
            <person name="Perreten V."/>
            <person name="Jores J."/>
            <person name="Kittl S."/>
        </authorList>
    </citation>
    <scope>NUCLEOTIDE SEQUENCE [LARGE SCALE GENOMIC DNA]</scope>
    <source>
        <strain evidence="1 2">19OD0592</strain>
    </source>
</reference>
<dbReference type="AlphaFoldDB" id="A0A7M1R1X0"/>
<dbReference type="Proteomes" id="UP000594961">
    <property type="component" value="Chromosome"/>
</dbReference>
<dbReference type="RefSeq" id="WP_197552617.1">
    <property type="nucleotide sequence ID" value="NZ_CP063212.1"/>
</dbReference>
<gene>
    <name evidence="1" type="ORF">INS90_09340</name>
</gene>
<sequence length="91" mass="9667">MTEKEPVIDDAVGAAGRPVRRRGSRRVVMLSEVDAKRIASGEYGSAEEVLHATDQGTPSAKASGYNKAGASQLSPHDRAILNEVPPHFGKI</sequence>
<dbReference type="EMBL" id="CP063212">
    <property type="protein sequence ID" value="QOR47437.1"/>
    <property type="molecule type" value="Genomic_DNA"/>
</dbReference>
<proteinExistence type="predicted"/>
<accession>A0A7M1R1X0</accession>
<evidence type="ECO:0000313" key="1">
    <source>
        <dbReference type="EMBL" id="QOR47437.1"/>
    </source>
</evidence>
<name>A0A7M1R1X0_9ACTO</name>
<organism evidence="1 2">
    <name type="scientific">Trueperella pecoris</name>
    <dbReference type="NCBI Taxonomy" id="2733571"/>
    <lineage>
        <taxon>Bacteria</taxon>
        <taxon>Bacillati</taxon>
        <taxon>Actinomycetota</taxon>
        <taxon>Actinomycetes</taxon>
        <taxon>Actinomycetales</taxon>
        <taxon>Actinomycetaceae</taxon>
        <taxon>Trueperella</taxon>
    </lineage>
</organism>
<evidence type="ECO:0000313" key="2">
    <source>
        <dbReference type="Proteomes" id="UP000594961"/>
    </source>
</evidence>
<protein>
    <submittedName>
        <fullName evidence="1">Uncharacterized protein</fullName>
    </submittedName>
</protein>